<dbReference type="AlphaFoldDB" id="J9F7M9"/>
<organism evidence="2">
    <name type="scientific">gut metagenome</name>
    <dbReference type="NCBI Taxonomy" id="749906"/>
    <lineage>
        <taxon>unclassified sequences</taxon>
        <taxon>metagenomes</taxon>
        <taxon>organismal metagenomes</taxon>
    </lineage>
</organism>
<dbReference type="Pfam" id="PF18942">
    <property type="entry name" value="DUF5689"/>
    <property type="match status" value="1"/>
</dbReference>
<feature type="non-terminal residue" evidence="2">
    <location>
        <position position="87"/>
    </location>
</feature>
<evidence type="ECO:0000313" key="2">
    <source>
        <dbReference type="EMBL" id="EJW90906.1"/>
    </source>
</evidence>
<proteinExistence type="predicted"/>
<reference evidence="2" key="1">
    <citation type="journal article" date="2012" name="PLoS ONE">
        <title>Gene sets for utilization of primary and secondary nutrition supplies in the distal gut of endangered iberian lynx.</title>
        <authorList>
            <person name="Alcaide M."/>
            <person name="Messina E."/>
            <person name="Richter M."/>
            <person name="Bargiela R."/>
            <person name="Peplies J."/>
            <person name="Huws S.A."/>
            <person name="Newbold C.J."/>
            <person name="Golyshin P.N."/>
            <person name="Simon M.A."/>
            <person name="Lopez G."/>
            <person name="Yakimov M.M."/>
            <person name="Ferrer M."/>
        </authorList>
    </citation>
    <scope>NUCLEOTIDE SEQUENCE</scope>
</reference>
<name>J9F7M9_9ZZZZ</name>
<accession>J9F7M9</accession>
<evidence type="ECO:0000259" key="1">
    <source>
        <dbReference type="Pfam" id="PF18942"/>
    </source>
</evidence>
<sequence>MDDYDEPNTDNYLITSPTSIGETNYSIAQLKQEKKSLFTQTNAFEEVKEDRILEGVVVANDCGGNLYQTLLIRHIDTNKAESDPLRD</sequence>
<dbReference type="EMBL" id="AMCI01008539">
    <property type="protein sequence ID" value="EJW90906.1"/>
    <property type="molecule type" value="Genomic_DNA"/>
</dbReference>
<protein>
    <recommendedName>
        <fullName evidence="1">DUF5689 domain-containing protein</fullName>
    </recommendedName>
</protein>
<dbReference type="InterPro" id="IPR043744">
    <property type="entry name" value="DUF5689"/>
</dbReference>
<comment type="caution">
    <text evidence="2">The sequence shown here is derived from an EMBL/GenBank/DDBJ whole genome shotgun (WGS) entry which is preliminary data.</text>
</comment>
<feature type="domain" description="DUF5689" evidence="1">
    <location>
        <begin position="23"/>
        <end position="73"/>
    </location>
</feature>
<gene>
    <name evidence="2" type="ORF">EVA_20985</name>
</gene>